<keyword evidence="3" id="KW-1185">Reference proteome</keyword>
<dbReference type="EMBL" id="SRLO01000040">
    <property type="protein sequence ID" value="TNN82296.1"/>
    <property type="molecule type" value="Genomic_DNA"/>
</dbReference>
<proteinExistence type="predicted"/>
<dbReference type="Proteomes" id="UP000314294">
    <property type="component" value="Unassembled WGS sequence"/>
</dbReference>
<evidence type="ECO:0000256" key="1">
    <source>
        <dbReference type="SAM" id="MobiDB-lite"/>
    </source>
</evidence>
<comment type="caution">
    <text evidence="2">The sequence shown here is derived from an EMBL/GenBank/DDBJ whole genome shotgun (WGS) entry which is preliminary data.</text>
</comment>
<organism evidence="2 3">
    <name type="scientific">Liparis tanakae</name>
    <name type="common">Tanaka's snailfish</name>
    <dbReference type="NCBI Taxonomy" id="230148"/>
    <lineage>
        <taxon>Eukaryota</taxon>
        <taxon>Metazoa</taxon>
        <taxon>Chordata</taxon>
        <taxon>Craniata</taxon>
        <taxon>Vertebrata</taxon>
        <taxon>Euteleostomi</taxon>
        <taxon>Actinopterygii</taxon>
        <taxon>Neopterygii</taxon>
        <taxon>Teleostei</taxon>
        <taxon>Neoteleostei</taxon>
        <taxon>Acanthomorphata</taxon>
        <taxon>Eupercaria</taxon>
        <taxon>Perciformes</taxon>
        <taxon>Cottioidei</taxon>
        <taxon>Cottales</taxon>
        <taxon>Liparidae</taxon>
        <taxon>Liparis</taxon>
    </lineage>
</organism>
<protein>
    <submittedName>
        <fullName evidence="2">Uncharacterized protein</fullName>
    </submittedName>
</protein>
<sequence length="394" mass="41982">MEGQPDRGTTQGQCRGHREDRAETEWPVTFVSIKAPQAGLLRASVGQRLGSQVIGLGRDAQVLLLEHDRPLVVSERLVGEAQVPVGARLACGAARLLCDLQVALVASQGRLVLSHGLIYDAQTAAGVPLQKSVLGVTGDYQLTLQTGDSLLVISQLAVQRAQFAIGLSLASVVPQLMGHHEPLLETHQRLLQVSHGPAGKDRNMKRLGVRYASVGLLLVLHAAEALGHRQVLVIVLDGFLKVSQSLVTVSQVPVGPAPVHQGLVATQLLQSGQLLLQVADSFLHHAYIHFSDAHISVHLSLHDGILQPPPELQLLFVALEGHGVLSQGHVDGRQVTMGFALSRHVAQLLVHLQLLGVVAQCFVIFLHKSVGGPQGGVGTGLHPPLLNLKQDSIL</sequence>
<evidence type="ECO:0000313" key="3">
    <source>
        <dbReference type="Proteomes" id="UP000314294"/>
    </source>
</evidence>
<reference evidence="2 3" key="1">
    <citation type="submission" date="2019-03" db="EMBL/GenBank/DDBJ databases">
        <title>First draft genome of Liparis tanakae, snailfish: a comprehensive survey of snailfish specific genes.</title>
        <authorList>
            <person name="Kim W."/>
            <person name="Song I."/>
            <person name="Jeong J.-H."/>
            <person name="Kim D."/>
            <person name="Kim S."/>
            <person name="Ryu S."/>
            <person name="Song J.Y."/>
            <person name="Lee S.K."/>
        </authorList>
    </citation>
    <scope>NUCLEOTIDE SEQUENCE [LARGE SCALE GENOMIC DNA]</scope>
    <source>
        <tissue evidence="2">Muscle</tissue>
    </source>
</reference>
<gene>
    <name evidence="2" type="ORF">EYF80_007417</name>
</gene>
<feature type="region of interest" description="Disordered" evidence="1">
    <location>
        <begin position="1"/>
        <end position="21"/>
    </location>
</feature>
<dbReference type="AlphaFoldDB" id="A0A4Z2IWP1"/>
<name>A0A4Z2IWP1_9TELE</name>
<accession>A0A4Z2IWP1</accession>
<evidence type="ECO:0000313" key="2">
    <source>
        <dbReference type="EMBL" id="TNN82296.1"/>
    </source>
</evidence>